<evidence type="ECO:0000256" key="1">
    <source>
        <dbReference type="SAM" id="MobiDB-lite"/>
    </source>
</evidence>
<feature type="compositionally biased region" description="Basic and acidic residues" evidence="1">
    <location>
        <begin position="26"/>
        <end position="42"/>
    </location>
</feature>
<proteinExistence type="predicted"/>
<dbReference type="EMBL" id="CADCUP010000192">
    <property type="protein sequence ID" value="CAA9412150.1"/>
    <property type="molecule type" value="Genomic_DNA"/>
</dbReference>
<protein>
    <submittedName>
        <fullName evidence="2">Uncharacterized protein</fullName>
    </submittedName>
</protein>
<reference evidence="2" key="1">
    <citation type="submission" date="2020-02" db="EMBL/GenBank/DDBJ databases">
        <authorList>
            <person name="Meier V. D."/>
        </authorList>
    </citation>
    <scope>NUCLEOTIDE SEQUENCE</scope>
    <source>
        <strain evidence="2">AVDCRST_MAG06</strain>
    </source>
</reference>
<sequence>MGRILHAGSGAAAPGTPSPPARLARRALDRPGDRHSPDIWTG</sequence>
<dbReference type="AlphaFoldDB" id="A0A6J4PGF4"/>
<accession>A0A6J4PGF4</accession>
<evidence type="ECO:0000313" key="2">
    <source>
        <dbReference type="EMBL" id="CAA9412150.1"/>
    </source>
</evidence>
<organism evidence="2">
    <name type="scientific">uncultured Nocardioides sp</name>
    <dbReference type="NCBI Taxonomy" id="198441"/>
    <lineage>
        <taxon>Bacteria</taxon>
        <taxon>Bacillati</taxon>
        <taxon>Actinomycetota</taxon>
        <taxon>Actinomycetes</taxon>
        <taxon>Propionibacteriales</taxon>
        <taxon>Nocardioidaceae</taxon>
        <taxon>Nocardioides</taxon>
        <taxon>environmental samples</taxon>
    </lineage>
</organism>
<feature type="region of interest" description="Disordered" evidence="1">
    <location>
        <begin position="1"/>
        <end position="42"/>
    </location>
</feature>
<gene>
    <name evidence="2" type="ORF">AVDCRST_MAG06-2956</name>
</gene>
<name>A0A6J4PGF4_9ACTN</name>